<feature type="compositionally biased region" description="Low complexity" evidence="1">
    <location>
        <begin position="277"/>
        <end position="286"/>
    </location>
</feature>
<feature type="compositionally biased region" description="Polar residues" evidence="1">
    <location>
        <begin position="298"/>
        <end position="314"/>
    </location>
</feature>
<dbReference type="Proteomes" id="UP000005237">
    <property type="component" value="Unassembled WGS sequence"/>
</dbReference>
<feature type="compositionally biased region" description="Polar residues" evidence="1">
    <location>
        <begin position="215"/>
        <end position="232"/>
    </location>
</feature>
<protein>
    <submittedName>
        <fullName evidence="2">Uncharacterized protein</fullName>
    </submittedName>
</protein>
<keyword evidence="3" id="KW-1185">Reference proteome</keyword>
<feature type="compositionally biased region" description="Basic and acidic residues" evidence="1">
    <location>
        <begin position="1"/>
        <end position="11"/>
    </location>
</feature>
<reference evidence="2" key="2">
    <citation type="submission" date="2022-06" db="UniProtKB">
        <authorList>
            <consortium name="EnsemblMetazoa"/>
        </authorList>
    </citation>
    <scope>IDENTIFICATION</scope>
    <source>
        <strain evidence="2">DF5081</strain>
    </source>
</reference>
<feature type="region of interest" description="Disordered" evidence="1">
    <location>
        <begin position="67"/>
        <end position="130"/>
    </location>
</feature>
<feature type="region of interest" description="Disordered" evidence="1">
    <location>
        <begin position="610"/>
        <end position="650"/>
    </location>
</feature>
<accession>A0A8R1HPM5</accession>
<feature type="compositionally biased region" description="Basic and acidic residues" evidence="1">
    <location>
        <begin position="67"/>
        <end position="78"/>
    </location>
</feature>
<feature type="compositionally biased region" description="Polar residues" evidence="1">
    <location>
        <begin position="79"/>
        <end position="93"/>
    </location>
</feature>
<feature type="region of interest" description="Disordered" evidence="1">
    <location>
        <begin position="1"/>
        <end position="31"/>
    </location>
</feature>
<evidence type="ECO:0000313" key="2">
    <source>
        <dbReference type="EnsemblMetazoa" id="CJA07469a.1"/>
    </source>
</evidence>
<dbReference type="AlphaFoldDB" id="A0A8R1HPM5"/>
<dbReference type="EnsemblMetazoa" id="CJA07469a.1">
    <property type="protein sequence ID" value="CJA07469a.1"/>
    <property type="gene ID" value="WBGene00126673"/>
</dbReference>
<organism evidence="2 3">
    <name type="scientific">Caenorhabditis japonica</name>
    <dbReference type="NCBI Taxonomy" id="281687"/>
    <lineage>
        <taxon>Eukaryota</taxon>
        <taxon>Metazoa</taxon>
        <taxon>Ecdysozoa</taxon>
        <taxon>Nematoda</taxon>
        <taxon>Chromadorea</taxon>
        <taxon>Rhabditida</taxon>
        <taxon>Rhabditina</taxon>
        <taxon>Rhabditomorpha</taxon>
        <taxon>Rhabditoidea</taxon>
        <taxon>Rhabditidae</taxon>
        <taxon>Peloderinae</taxon>
        <taxon>Caenorhabditis</taxon>
    </lineage>
</organism>
<feature type="region of interest" description="Disordered" evidence="1">
    <location>
        <begin position="550"/>
        <end position="586"/>
    </location>
</feature>
<feature type="compositionally biased region" description="Low complexity" evidence="1">
    <location>
        <begin position="100"/>
        <end position="122"/>
    </location>
</feature>
<feature type="region of interest" description="Disordered" evidence="1">
    <location>
        <begin position="298"/>
        <end position="330"/>
    </location>
</feature>
<name>A0A8R1HPM5_CAEJA</name>
<reference evidence="3" key="1">
    <citation type="submission" date="2010-08" db="EMBL/GenBank/DDBJ databases">
        <authorList>
            <consortium name="Caenorhabditis japonica Sequencing Consortium"/>
            <person name="Wilson R.K."/>
        </authorList>
    </citation>
    <scope>NUCLEOTIDE SEQUENCE [LARGE SCALE GENOMIC DNA]</scope>
    <source>
        <strain evidence="3">DF5081</strain>
    </source>
</reference>
<sequence length="650" mass="70246">MRNEDSSERLRVMRAGVNTAPAERATDDHSTNRECGKVRRVVGQATVYVLIERAEKRRRLRARDGFQMEEERNSKQSFEEFSSISTASTSTLNCPPATDNSSFNMTSTSSASVPPPAASTTPEQPHSTTEDDVFFGRTTRLMWKAQTEAAASHQEPKWDDPDTEYTPPVKKSKKHRETGEVALLREPSSTTTSIKKKKEKAPSVSKTPKPPKSSRNYSVEPTSTTPRASQPKATAPPPNHATLCQPKIEEPSEPDQSLAHPHLDAKTLSAIHTIREAASSSTPTQAAAIQDAINSVLSQPEQSPAEPQTNSTVSQPPPPAPAMQFGGTASATSSLPAPIAVYPPAAPIVAPPPPPPPISQNVIPPSAELATEQRHTFMIPPTDPMYDMIVTFYFGFKGVSNQAKTGDIELINQLRADIENEKAKKNELTESITSTTGQIDDLLASGVGILKNRLDDLGMPGVSDVTELLAGSKHIVTQHKTLTTMVAQLQNAVAIEEQKLAMLGGPDAVKCFDDALIANNMDINKLSEIMISSRPSNFVAQILPDDIGIASDSKVSPSSRRPRQNKPRQNAASGGKRGGAFSGRKTEGFNEDEELEIQQFVQHALKVDNAVKEKERKARGNSLVAAERVARKDFTGAAPPPATSNSLLHH</sequence>
<feature type="region of interest" description="Disordered" evidence="1">
    <location>
        <begin position="145"/>
        <end position="286"/>
    </location>
</feature>
<proteinExistence type="predicted"/>
<evidence type="ECO:0000256" key="1">
    <source>
        <dbReference type="SAM" id="MobiDB-lite"/>
    </source>
</evidence>
<evidence type="ECO:0000313" key="3">
    <source>
        <dbReference type="Proteomes" id="UP000005237"/>
    </source>
</evidence>